<keyword evidence="1" id="KW-0812">Transmembrane</keyword>
<dbReference type="KEGG" id="ppel:H6H00_28035"/>
<dbReference type="EMBL" id="CP060131">
    <property type="protein sequence ID" value="QNG51899.1"/>
    <property type="molecule type" value="Genomic_DNA"/>
</dbReference>
<keyword evidence="3" id="KW-1185">Reference proteome</keyword>
<dbReference type="RefSeq" id="WP_185718651.1">
    <property type="nucleotide sequence ID" value="NZ_BAAAWI010000001.1"/>
</dbReference>
<keyword evidence="1" id="KW-0472">Membrane</keyword>
<evidence type="ECO:0000256" key="1">
    <source>
        <dbReference type="SAM" id="Phobius"/>
    </source>
</evidence>
<organism evidence="2 3">
    <name type="scientific">Pseudonocardia petroleophila</name>
    <dbReference type="NCBI Taxonomy" id="37331"/>
    <lineage>
        <taxon>Bacteria</taxon>
        <taxon>Bacillati</taxon>
        <taxon>Actinomycetota</taxon>
        <taxon>Actinomycetes</taxon>
        <taxon>Pseudonocardiales</taxon>
        <taxon>Pseudonocardiaceae</taxon>
        <taxon>Pseudonocardia</taxon>
    </lineage>
</organism>
<evidence type="ECO:0000313" key="3">
    <source>
        <dbReference type="Proteomes" id="UP000515728"/>
    </source>
</evidence>
<gene>
    <name evidence="2" type="ORF">H6H00_28035</name>
</gene>
<protein>
    <submittedName>
        <fullName evidence="2">Uncharacterized protein</fullName>
    </submittedName>
</protein>
<accession>A0A7G7MGI8</accession>
<sequence>MNAIDPTGKEPAMIQELRTRTRNCAHHLAWAVRLRLEPLDERGGGRNSDEGMHIGAGAVIAGTIAAGVGAFIASKLGALK</sequence>
<evidence type="ECO:0000313" key="2">
    <source>
        <dbReference type="EMBL" id="QNG51899.1"/>
    </source>
</evidence>
<feature type="transmembrane region" description="Helical" evidence="1">
    <location>
        <begin position="52"/>
        <end position="73"/>
    </location>
</feature>
<proteinExistence type="predicted"/>
<keyword evidence="1" id="KW-1133">Transmembrane helix</keyword>
<name>A0A7G7MGI8_9PSEU</name>
<dbReference type="AlphaFoldDB" id="A0A7G7MGI8"/>
<dbReference type="Proteomes" id="UP000515728">
    <property type="component" value="Chromosome"/>
</dbReference>
<reference evidence="2 3" key="1">
    <citation type="submission" date="2020-08" db="EMBL/GenBank/DDBJ databases">
        <authorList>
            <person name="Mo P."/>
        </authorList>
    </citation>
    <scope>NUCLEOTIDE SEQUENCE [LARGE SCALE GENOMIC DNA]</scope>
    <source>
        <strain evidence="2 3">CGMCC 4.1532</strain>
    </source>
</reference>